<evidence type="ECO:0000313" key="2">
    <source>
        <dbReference type="EMBL" id="KAK5532856.1"/>
    </source>
</evidence>
<keyword evidence="3" id="KW-1185">Reference proteome</keyword>
<evidence type="ECO:0000256" key="1">
    <source>
        <dbReference type="SAM" id="MobiDB-lite"/>
    </source>
</evidence>
<feature type="compositionally biased region" description="Basic and acidic residues" evidence="1">
    <location>
        <begin position="326"/>
        <end position="351"/>
    </location>
</feature>
<gene>
    <name evidence="2" type="ORF">LTR25_007560</name>
</gene>
<protein>
    <submittedName>
        <fullName evidence="2">Uncharacterized protein</fullName>
    </submittedName>
</protein>
<proteinExistence type="predicted"/>
<sequence>MDLIDPYARVEHALNQTTMAASIRALNGAPGDDLYQSPFAPDLAIPNWLYRRTLSVLNLHVLRSNGAPLHPWGLVLLRDRLYQQTGIQIDGSLMVVIAAEMHAILRHSGDFDEWSRGHLRNQLWDLTEVDVAPVPTLQRPRLPPVESLSPGQPMTDHYPIVDWAELDEWIRQGHRHGQPTLVRQAITRQPFLVQHLYEQAFGRHVDIPPRTPQYLDPRPFGGLPLGQEQFRPVRYPVLYPMPRGPGQYERLPNIFTRPEHGVQRLRAILFGALFLSVLARPGYNQLQRELAIRAINYDAAATRHQPQVAAQNLPGRAEDAIRDIIRTERNTRAARDGIPRGRSLSPRERQANSRSQRLGRDDATRAEPMRTFPPSSSRSRERRERLGRAADNELRSMGASPGQL</sequence>
<organism evidence="2 3">
    <name type="scientific">Vermiconidia calcicola</name>
    <dbReference type="NCBI Taxonomy" id="1690605"/>
    <lineage>
        <taxon>Eukaryota</taxon>
        <taxon>Fungi</taxon>
        <taxon>Dikarya</taxon>
        <taxon>Ascomycota</taxon>
        <taxon>Pezizomycotina</taxon>
        <taxon>Dothideomycetes</taxon>
        <taxon>Dothideomycetidae</taxon>
        <taxon>Mycosphaerellales</taxon>
        <taxon>Extremaceae</taxon>
        <taxon>Vermiconidia</taxon>
    </lineage>
</organism>
<feature type="region of interest" description="Disordered" evidence="1">
    <location>
        <begin position="326"/>
        <end position="404"/>
    </location>
</feature>
<accession>A0AAV9Q1D7</accession>
<feature type="compositionally biased region" description="Basic and acidic residues" evidence="1">
    <location>
        <begin position="378"/>
        <end position="394"/>
    </location>
</feature>
<dbReference type="AlphaFoldDB" id="A0AAV9Q1D7"/>
<name>A0AAV9Q1D7_9PEZI</name>
<feature type="compositionally biased region" description="Basic and acidic residues" evidence="1">
    <location>
        <begin position="358"/>
        <end position="368"/>
    </location>
</feature>
<reference evidence="2 3" key="1">
    <citation type="submission" date="2023-06" db="EMBL/GenBank/DDBJ databases">
        <title>Black Yeasts Isolated from many extreme environments.</title>
        <authorList>
            <person name="Coleine C."/>
            <person name="Stajich J.E."/>
            <person name="Selbmann L."/>
        </authorList>
    </citation>
    <scope>NUCLEOTIDE SEQUENCE [LARGE SCALE GENOMIC DNA]</scope>
    <source>
        <strain evidence="2 3">CCFEE 5887</strain>
    </source>
</reference>
<dbReference type="Proteomes" id="UP001345827">
    <property type="component" value="Unassembled WGS sequence"/>
</dbReference>
<evidence type="ECO:0000313" key="3">
    <source>
        <dbReference type="Proteomes" id="UP001345827"/>
    </source>
</evidence>
<dbReference type="EMBL" id="JAXLQG010000014">
    <property type="protein sequence ID" value="KAK5532856.1"/>
    <property type="molecule type" value="Genomic_DNA"/>
</dbReference>
<comment type="caution">
    <text evidence="2">The sequence shown here is derived from an EMBL/GenBank/DDBJ whole genome shotgun (WGS) entry which is preliminary data.</text>
</comment>